<evidence type="ECO:0000256" key="1">
    <source>
        <dbReference type="SAM" id="MobiDB-lite"/>
    </source>
</evidence>
<protein>
    <submittedName>
        <fullName evidence="2">Uncharacterized protein</fullName>
    </submittedName>
</protein>
<accession>A0ABD0M564</accession>
<dbReference type="Proteomes" id="UP001519460">
    <property type="component" value="Unassembled WGS sequence"/>
</dbReference>
<feature type="region of interest" description="Disordered" evidence="1">
    <location>
        <begin position="94"/>
        <end position="118"/>
    </location>
</feature>
<evidence type="ECO:0000313" key="2">
    <source>
        <dbReference type="EMBL" id="KAK7507080.1"/>
    </source>
</evidence>
<reference evidence="2 3" key="1">
    <citation type="journal article" date="2023" name="Sci. Data">
        <title>Genome assembly of the Korean intertidal mud-creeper Batillaria attramentaria.</title>
        <authorList>
            <person name="Patra A.K."/>
            <person name="Ho P.T."/>
            <person name="Jun S."/>
            <person name="Lee S.J."/>
            <person name="Kim Y."/>
            <person name="Won Y.J."/>
        </authorList>
    </citation>
    <scope>NUCLEOTIDE SEQUENCE [LARGE SCALE GENOMIC DNA]</scope>
    <source>
        <strain evidence="2">Wonlab-2016</strain>
    </source>
</reference>
<feature type="non-terminal residue" evidence="2">
    <location>
        <position position="132"/>
    </location>
</feature>
<evidence type="ECO:0000313" key="3">
    <source>
        <dbReference type="Proteomes" id="UP001519460"/>
    </source>
</evidence>
<comment type="caution">
    <text evidence="2">The sequence shown here is derived from an EMBL/GenBank/DDBJ whole genome shotgun (WGS) entry which is preliminary data.</text>
</comment>
<gene>
    <name evidence="2" type="ORF">BaRGS_00001931</name>
</gene>
<proteinExistence type="predicted"/>
<keyword evidence="3" id="KW-1185">Reference proteome</keyword>
<dbReference type="AlphaFoldDB" id="A0ABD0M564"/>
<sequence>MMEIENNSYNCMSHPLWHQSTLHLINLRVESEVQENQNTCGINKDAGERDEVNLSSACPQWLKRRRPAKKGAGSRRAAPVRVIAALTRQSVALTDTGVLRPSGSKDSTKNAEGEEFGKRAVLGSSELGSCVN</sequence>
<name>A0ABD0M564_9CAEN</name>
<organism evidence="2 3">
    <name type="scientific">Batillaria attramentaria</name>
    <dbReference type="NCBI Taxonomy" id="370345"/>
    <lineage>
        <taxon>Eukaryota</taxon>
        <taxon>Metazoa</taxon>
        <taxon>Spiralia</taxon>
        <taxon>Lophotrochozoa</taxon>
        <taxon>Mollusca</taxon>
        <taxon>Gastropoda</taxon>
        <taxon>Caenogastropoda</taxon>
        <taxon>Sorbeoconcha</taxon>
        <taxon>Cerithioidea</taxon>
        <taxon>Batillariidae</taxon>
        <taxon>Batillaria</taxon>
    </lineage>
</organism>
<feature type="compositionally biased region" description="Basic and acidic residues" evidence="1">
    <location>
        <begin position="106"/>
        <end position="118"/>
    </location>
</feature>
<dbReference type="EMBL" id="JACVVK020000005">
    <property type="protein sequence ID" value="KAK7507080.1"/>
    <property type="molecule type" value="Genomic_DNA"/>
</dbReference>